<proteinExistence type="predicted"/>
<dbReference type="Proteomes" id="UP000262056">
    <property type="component" value="Unassembled WGS sequence"/>
</dbReference>
<evidence type="ECO:0000313" key="1">
    <source>
        <dbReference type="EMBL" id="HCQ40514.1"/>
    </source>
</evidence>
<name>A0A656PMN5_UNCKA</name>
<sequence>MSEEKFLVGDLIQSRWGIWGIIIAEGVALLTDSKGKIIKFYKSEIPKEAVKSTGDQMLDSLYMAFRAVATALDLPEPPRY</sequence>
<comment type="caution">
    <text evidence="1">The sequence shown here is derived from an EMBL/GenBank/DDBJ whole genome shotgun (WGS) entry which is preliminary data.</text>
</comment>
<reference evidence="1 2" key="1">
    <citation type="journal article" date="2018" name="Nat. Biotechnol.">
        <title>A standardized bacterial taxonomy based on genome phylogeny substantially revises the tree of life.</title>
        <authorList>
            <person name="Parks D.H."/>
            <person name="Chuvochina M."/>
            <person name="Waite D.W."/>
            <person name="Rinke C."/>
            <person name="Skarshewski A."/>
            <person name="Chaumeil P.A."/>
            <person name="Hugenholtz P."/>
        </authorList>
    </citation>
    <scope>NUCLEOTIDE SEQUENCE [LARGE SCALE GENOMIC DNA]</scope>
    <source>
        <strain evidence="1">UBA12021</strain>
    </source>
</reference>
<evidence type="ECO:0000313" key="2">
    <source>
        <dbReference type="Proteomes" id="UP000262056"/>
    </source>
</evidence>
<organism evidence="1 2">
    <name type="scientific">candidate division WWE3 bacterium</name>
    <dbReference type="NCBI Taxonomy" id="2053526"/>
    <lineage>
        <taxon>Bacteria</taxon>
        <taxon>Katanobacteria</taxon>
    </lineage>
</organism>
<accession>A0A656PMN5</accession>
<gene>
    <name evidence="1" type="ORF">DIU24_02260</name>
</gene>
<dbReference type="EMBL" id="DQFB01000003">
    <property type="protein sequence ID" value="HCQ40514.1"/>
    <property type="molecule type" value="Genomic_DNA"/>
</dbReference>
<dbReference type="AlphaFoldDB" id="A0A656PMN5"/>
<protein>
    <submittedName>
        <fullName evidence="1">Uncharacterized protein</fullName>
    </submittedName>
</protein>